<evidence type="ECO:0000256" key="4">
    <source>
        <dbReference type="ARBA" id="ARBA00022723"/>
    </source>
</evidence>
<keyword evidence="8" id="KW-0812">Transmembrane</keyword>
<keyword evidence="8" id="KW-1133">Transmembrane helix</keyword>
<evidence type="ECO:0000256" key="7">
    <source>
        <dbReference type="ARBA" id="ARBA00023211"/>
    </source>
</evidence>
<gene>
    <name evidence="9" type="ORF">CVLEPA_LOCUS23152</name>
</gene>
<comment type="cofactor">
    <cofactor evidence="1">
        <name>Mn(2+)</name>
        <dbReference type="ChEBI" id="CHEBI:29035"/>
    </cofactor>
</comment>
<evidence type="ECO:0000256" key="3">
    <source>
        <dbReference type="ARBA" id="ARBA00005582"/>
    </source>
</evidence>
<keyword evidence="4" id="KW-0479">Metal-binding</keyword>
<keyword evidence="8" id="KW-0472">Membrane</keyword>
<comment type="caution">
    <text evidence="9">The sequence shown here is derived from an EMBL/GenBank/DDBJ whole genome shotgun (WGS) entry which is preliminary data.</text>
</comment>
<evidence type="ECO:0000313" key="9">
    <source>
        <dbReference type="EMBL" id="CAK8690547.1"/>
    </source>
</evidence>
<evidence type="ECO:0000256" key="8">
    <source>
        <dbReference type="SAM" id="Phobius"/>
    </source>
</evidence>
<dbReference type="PANTHER" id="PTHR12318:SF0">
    <property type="entry name" value="ACYL-COENZYME A DIPHOSPHATASE NUDT19"/>
    <property type="match status" value="1"/>
</dbReference>
<evidence type="ECO:0000256" key="1">
    <source>
        <dbReference type="ARBA" id="ARBA00001936"/>
    </source>
</evidence>
<dbReference type="Proteomes" id="UP001642483">
    <property type="component" value="Unassembled WGS sequence"/>
</dbReference>
<keyword evidence="5" id="KW-0378">Hydrolase</keyword>
<dbReference type="InterPro" id="IPR039121">
    <property type="entry name" value="NUDT19"/>
</dbReference>
<feature type="transmembrane region" description="Helical" evidence="8">
    <location>
        <begin position="39"/>
        <end position="64"/>
    </location>
</feature>
<comment type="similarity">
    <text evidence="3">Belongs to the Nudix hydrolase family.</text>
</comment>
<keyword evidence="6" id="KW-0460">Magnesium</keyword>
<evidence type="ECO:0000256" key="2">
    <source>
        <dbReference type="ARBA" id="ARBA00001946"/>
    </source>
</evidence>
<dbReference type="Gene3D" id="3.90.79.10">
    <property type="entry name" value="Nucleoside Triphosphate Pyrophosphohydrolase"/>
    <property type="match status" value="1"/>
</dbReference>
<evidence type="ECO:0000313" key="10">
    <source>
        <dbReference type="Proteomes" id="UP001642483"/>
    </source>
</evidence>
<organism evidence="9 10">
    <name type="scientific">Clavelina lepadiformis</name>
    <name type="common">Light-bulb sea squirt</name>
    <name type="synonym">Ascidia lepadiformis</name>
    <dbReference type="NCBI Taxonomy" id="159417"/>
    <lineage>
        <taxon>Eukaryota</taxon>
        <taxon>Metazoa</taxon>
        <taxon>Chordata</taxon>
        <taxon>Tunicata</taxon>
        <taxon>Ascidiacea</taxon>
        <taxon>Aplousobranchia</taxon>
        <taxon>Clavelinidae</taxon>
        <taxon>Clavelina</taxon>
    </lineage>
</organism>
<accession>A0ABP0GFJ4</accession>
<name>A0ABP0GFJ4_CLALP</name>
<keyword evidence="7" id="KW-0464">Manganese</keyword>
<evidence type="ECO:0000256" key="6">
    <source>
        <dbReference type="ARBA" id="ARBA00022842"/>
    </source>
</evidence>
<proteinExistence type="inferred from homology"/>
<evidence type="ECO:0000256" key="5">
    <source>
        <dbReference type="ARBA" id="ARBA00022801"/>
    </source>
</evidence>
<keyword evidence="10" id="KW-1185">Reference proteome</keyword>
<comment type="cofactor">
    <cofactor evidence="2">
        <name>Mg(2+)</name>
        <dbReference type="ChEBI" id="CHEBI:18420"/>
    </cofactor>
</comment>
<sequence>MHMCFLVEKLTRFNQYCCSFKVPWFNVFVEFNRMNKMNVYFLFSVYTFFETCVQLINISIYLFYIELLFLQSDFSNKWIELYHSLDKDFVSLFGRLHVNQNDGHRSPMFLKPLQKSNLPNEVAYRICAIRETFEETGILIARKTSKALRSMTSVSMYGEPHDFAHFNDAVTWRKRVHNDASQFLQLCRELECVPDIWSLHEWSNWLTPTALMAKFSKRFDTVFYTASLSKIPEYYEHDNKETTTISFESSHEVISSFKQGNITLGPPQIYELCRLMRFTTHADFAKFAAERGLQGMSRCLPIRANTIDGSALALYPGDQWYPEDTDKVGKVDVDMTYDDFLKVEPRHHNHMRFKSTDDAGRRTDVVVTCNMPYQHIKPIPETIIFSKKSML</sequence>
<evidence type="ECO:0008006" key="11">
    <source>
        <dbReference type="Google" id="ProtNLM"/>
    </source>
</evidence>
<dbReference type="EMBL" id="CAWYQH010000119">
    <property type="protein sequence ID" value="CAK8690547.1"/>
    <property type="molecule type" value="Genomic_DNA"/>
</dbReference>
<reference evidence="9 10" key="1">
    <citation type="submission" date="2024-02" db="EMBL/GenBank/DDBJ databases">
        <authorList>
            <person name="Daric V."/>
            <person name="Darras S."/>
        </authorList>
    </citation>
    <scope>NUCLEOTIDE SEQUENCE [LARGE SCALE GENOMIC DNA]</scope>
</reference>
<dbReference type="PANTHER" id="PTHR12318">
    <property type="entry name" value="TESTOSTERONE-REGULATED PROTEIN RP2"/>
    <property type="match status" value="1"/>
</dbReference>
<protein>
    <recommendedName>
        <fullName evidence="11">Nucleoside diphosphate-linked moiety X motif 19</fullName>
    </recommendedName>
</protein>